<gene>
    <name evidence="1" type="ORF">JCM16774_2010</name>
</gene>
<organism evidence="1 2">
    <name type="scientific">Pseudoleptotrichia goodfellowii</name>
    <dbReference type="NCBI Taxonomy" id="157692"/>
    <lineage>
        <taxon>Bacteria</taxon>
        <taxon>Fusobacteriati</taxon>
        <taxon>Fusobacteriota</taxon>
        <taxon>Fusobacteriia</taxon>
        <taxon>Fusobacteriales</taxon>
        <taxon>Leptotrichiaceae</taxon>
        <taxon>Pseudoleptotrichia</taxon>
    </lineage>
</organism>
<dbReference type="EMBL" id="AP019822">
    <property type="protein sequence ID" value="BBM37058.1"/>
    <property type="molecule type" value="Genomic_DNA"/>
</dbReference>
<sequence length="251" mass="29467">MEEKQKNPWYKSTPGLVLIVLFWYVLVPVVIYQSKMEKKKKIMYGSIYIFAMILFYGSIFLSENKSSVSKREETKNNEIAKSEELQKLSQEKAKLEEEKRNLEIRKNVETEKNRIINEIVRTWDKADKVLAEYLESTKTNVDPYDFYYKGKESLTITQETLSEFQNLNCNITGDENFDNKCKKTITSGIKVLKTRIVYFQKATDAMYKILTDSTPDKEEINQISSSANDTLDEAVKLFQNFKFEIHDLKNY</sequence>
<evidence type="ECO:0000313" key="2">
    <source>
        <dbReference type="Proteomes" id="UP000321606"/>
    </source>
</evidence>
<reference evidence="1 2" key="1">
    <citation type="submission" date="2019-07" db="EMBL/GenBank/DDBJ databases">
        <title>Complete Genome Sequence of Leptotrichia goodfellowii Strain JCM 16774.</title>
        <authorList>
            <person name="Watanabe S."/>
            <person name="Cui L."/>
        </authorList>
    </citation>
    <scope>NUCLEOTIDE SEQUENCE [LARGE SCALE GENOMIC DNA]</scope>
    <source>
        <strain evidence="1 2">JCM16774</strain>
    </source>
</reference>
<dbReference type="KEGG" id="lgo:JCM16774_2010"/>
<accession>A0A510JCL6</accession>
<evidence type="ECO:0000313" key="1">
    <source>
        <dbReference type="EMBL" id="BBM37058.1"/>
    </source>
</evidence>
<dbReference type="RefSeq" id="WP_006807634.1">
    <property type="nucleotide sequence ID" value="NZ_AP019822.1"/>
</dbReference>
<proteinExistence type="predicted"/>
<name>A0A510JCL6_9FUSO</name>
<dbReference type="AlphaFoldDB" id="A0A510JCL6"/>
<protein>
    <submittedName>
        <fullName evidence="1">Uncharacterized protein</fullName>
    </submittedName>
</protein>
<dbReference type="STRING" id="714315.GCA_000516535_02007"/>
<dbReference type="Proteomes" id="UP000321606">
    <property type="component" value="Chromosome"/>
</dbReference>